<dbReference type="Gene3D" id="1.10.10.10">
    <property type="entry name" value="Winged helix-like DNA-binding domain superfamily/Winged helix DNA-binding domain"/>
    <property type="match status" value="1"/>
</dbReference>
<feature type="domain" description="HTH luxR-type" evidence="1">
    <location>
        <begin position="10"/>
        <end position="75"/>
    </location>
</feature>
<name>A0A936YLR5_9HYPH</name>
<dbReference type="InterPro" id="IPR036388">
    <property type="entry name" value="WH-like_DNA-bd_sf"/>
</dbReference>
<dbReference type="AlphaFoldDB" id="A0A936YLR5"/>
<organism evidence="2 3">
    <name type="scientific">Rhizobium setariae</name>
    <dbReference type="NCBI Taxonomy" id="2801340"/>
    <lineage>
        <taxon>Bacteria</taxon>
        <taxon>Pseudomonadati</taxon>
        <taxon>Pseudomonadota</taxon>
        <taxon>Alphaproteobacteria</taxon>
        <taxon>Hyphomicrobiales</taxon>
        <taxon>Rhizobiaceae</taxon>
        <taxon>Rhizobium/Agrobacterium group</taxon>
        <taxon>Rhizobium</taxon>
    </lineage>
</organism>
<evidence type="ECO:0000313" key="2">
    <source>
        <dbReference type="EMBL" id="MBL0370481.1"/>
    </source>
</evidence>
<gene>
    <name evidence="2" type="ORF">JJB09_00430</name>
</gene>
<dbReference type="Pfam" id="PF00196">
    <property type="entry name" value="GerE"/>
    <property type="match status" value="1"/>
</dbReference>
<dbReference type="EMBL" id="JAEQNC010000001">
    <property type="protein sequence ID" value="MBL0370481.1"/>
    <property type="molecule type" value="Genomic_DNA"/>
</dbReference>
<accession>A0A936YLR5</accession>
<dbReference type="GO" id="GO:0003677">
    <property type="term" value="F:DNA binding"/>
    <property type="evidence" value="ECO:0007669"/>
    <property type="project" value="InterPro"/>
</dbReference>
<proteinExistence type="predicted"/>
<dbReference type="InterPro" id="IPR000792">
    <property type="entry name" value="Tscrpt_reg_LuxR_C"/>
</dbReference>
<dbReference type="SMART" id="SM00421">
    <property type="entry name" value="HTH_LUXR"/>
    <property type="match status" value="1"/>
</dbReference>
<dbReference type="RefSeq" id="WP_201651705.1">
    <property type="nucleotide sequence ID" value="NZ_JAEQNC010000001.1"/>
</dbReference>
<protein>
    <submittedName>
        <fullName evidence="2">Helix-turn-helix transcriptional regulator</fullName>
    </submittedName>
</protein>
<dbReference type="GO" id="GO:0006355">
    <property type="term" value="P:regulation of DNA-templated transcription"/>
    <property type="evidence" value="ECO:0007669"/>
    <property type="project" value="InterPro"/>
</dbReference>
<sequence>MSQNSLKLSIKDELIELSRLELDCLKLAANGHRTNQIGSELNASEKEVEILLYCAERKLGAKNRLHAIGIAVSQGLIGIDYK</sequence>
<dbReference type="SUPFAM" id="SSF46894">
    <property type="entry name" value="C-terminal effector domain of the bipartite response regulators"/>
    <property type="match status" value="1"/>
</dbReference>
<comment type="caution">
    <text evidence="2">The sequence shown here is derived from an EMBL/GenBank/DDBJ whole genome shotgun (WGS) entry which is preliminary data.</text>
</comment>
<reference evidence="2" key="1">
    <citation type="submission" date="2021-01" db="EMBL/GenBank/DDBJ databases">
        <title>Rhizobium sp. strain KVB221 16S ribosomal RNA gene Genome sequencing and assembly.</title>
        <authorList>
            <person name="Kang M."/>
        </authorList>
    </citation>
    <scope>NUCLEOTIDE SEQUENCE</scope>
    <source>
        <strain evidence="2">KVB221</strain>
    </source>
</reference>
<dbReference type="PROSITE" id="PS50043">
    <property type="entry name" value="HTH_LUXR_2"/>
    <property type="match status" value="1"/>
</dbReference>
<evidence type="ECO:0000259" key="1">
    <source>
        <dbReference type="PROSITE" id="PS50043"/>
    </source>
</evidence>
<dbReference type="InterPro" id="IPR016032">
    <property type="entry name" value="Sig_transdc_resp-reg_C-effctor"/>
</dbReference>
<dbReference type="Proteomes" id="UP000633219">
    <property type="component" value="Unassembled WGS sequence"/>
</dbReference>
<keyword evidence="3" id="KW-1185">Reference proteome</keyword>
<evidence type="ECO:0000313" key="3">
    <source>
        <dbReference type="Proteomes" id="UP000633219"/>
    </source>
</evidence>